<sequence>MHEPTMVSSDCRACGKQVFQMEKIVAEKASWHKNCFRCKECNKNLTLETYQSHEGTLYCKPHFKDLFRPKAVVEDPTEARKERCKFYY</sequence>
<dbReference type="AlphaFoldDB" id="A0A6A0HG64"/>
<dbReference type="Proteomes" id="UP000711488">
    <property type="component" value="Unassembled WGS sequence"/>
</dbReference>
<dbReference type="Pfam" id="PF00412">
    <property type="entry name" value="LIM"/>
    <property type="match status" value="1"/>
</dbReference>
<reference evidence="6" key="3">
    <citation type="submission" date="2019-06" db="EMBL/GenBank/DDBJ databases">
        <authorList>
            <person name="Poynton C."/>
            <person name="Hasenbein S."/>
            <person name="Benoit J.B."/>
            <person name="Sepulveda M.S."/>
            <person name="Poelchau M.F."/>
            <person name="Murali S.C."/>
            <person name="Chen S."/>
            <person name="Glastad K.M."/>
            <person name="Werren J.H."/>
            <person name="Vineis J.H."/>
            <person name="Bowen J.L."/>
            <person name="Friedrich M."/>
            <person name="Jones J."/>
            <person name="Robertson H.M."/>
            <person name="Feyereisen R."/>
            <person name="Mechler-Hickson A."/>
            <person name="Mathers N."/>
            <person name="Lee C.E."/>
            <person name="Colbourne J.K."/>
            <person name="Biales A."/>
            <person name="Johnston J.S."/>
            <person name="Wellborn G.A."/>
            <person name="Rosendale A.J."/>
            <person name="Cridge A.G."/>
            <person name="Munoz-Torres M.C."/>
            <person name="Bain P.A."/>
            <person name="Manny A.R."/>
            <person name="Major K.M."/>
            <person name="Lambert F.N."/>
            <person name="Vulpe C.D."/>
            <person name="Tuck P."/>
            <person name="Blalock B.J."/>
            <person name="Lin Y.-Y."/>
            <person name="Smith M.E."/>
            <person name="Ochoa-Acuna H."/>
            <person name="Chen M.-J.M."/>
            <person name="Childers C.P."/>
            <person name="Qu J."/>
            <person name="Dugan S."/>
            <person name="Lee S.L."/>
            <person name="Chao H."/>
            <person name="Dinh H."/>
            <person name="Han Y."/>
            <person name="Doddapaneni H."/>
            <person name="Worley K.C."/>
            <person name="Muzny D.M."/>
            <person name="Gibbs R.A."/>
            <person name="Richards S."/>
        </authorList>
    </citation>
    <scope>NUCLEOTIDE SEQUENCE</scope>
    <source>
        <strain evidence="6">HAZT.00-mixed</strain>
        <tissue evidence="6">Whole organism</tissue>
    </source>
</reference>
<evidence type="ECO:0000256" key="3">
    <source>
        <dbReference type="ARBA" id="ARBA00023038"/>
    </source>
</evidence>
<protein>
    <recommendedName>
        <fullName evidence="5">LIM zinc-binding domain-containing protein</fullName>
    </recommendedName>
</protein>
<dbReference type="SMART" id="SM00132">
    <property type="entry name" value="LIM"/>
    <property type="match status" value="1"/>
</dbReference>
<evidence type="ECO:0000256" key="4">
    <source>
        <dbReference type="PROSITE-ProRule" id="PRU00125"/>
    </source>
</evidence>
<reference evidence="6" key="1">
    <citation type="submission" date="2014-08" db="EMBL/GenBank/DDBJ databases">
        <authorList>
            <person name="Murali S."/>
            <person name="Richards S."/>
            <person name="Bandaranaike D."/>
            <person name="Bellair M."/>
            <person name="Blankenburg K."/>
            <person name="Chao H."/>
            <person name="Dinh H."/>
            <person name="Doddapaneni H."/>
            <person name="Dugan-Rocha S."/>
            <person name="Elkadiri S."/>
            <person name="Gnanaolivu R."/>
            <person name="Hughes D."/>
            <person name="Lee S."/>
            <person name="Li M."/>
            <person name="Ming W."/>
            <person name="Munidasa M."/>
            <person name="Muniz J."/>
            <person name="Nguyen L."/>
            <person name="Osuji N."/>
            <person name="Pu L.-L."/>
            <person name="Puazo M."/>
            <person name="Skinner E."/>
            <person name="Qu C."/>
            <person name="Quiroz J."/>
            <person name="Raj R."/>
            <person name="Weissenberger G."/>
            <person name="Xin Y."/>
            <person name="Zou X."/>
            <person name="Han Y."/>
            <person name="Worley K."/>
            <person name="Muzny D."/>
            <person name="Gibbs R."/>
        </authorList>
    </citation>
    <scope>NUCLEOTIDE SEQUENCE</scope>
    <source>
        <strain evidence="6">HAZT.00-mixed</strain>
        <tissue evidence="6">Whole organism</tissue>
    </source>
</reference>
<dbReference type="FunFam" id="2.10.110.10:FF:000122">
    <property type="entry name" value="LIM domain and actin-binding protein"/>
    <property type="match status" value="1"/>
</dbReference>
<reference evidence="6" key="2">
    <citation type="journal article" date="2018" name="Environ. Sci. Technol.">
        <title>The Toxicogenome of Hyalella azteca: A Model for Sediment Ecotoxicology and Evolutionary Toxicology.</title>
        <authorList>
            <person name="Poynton H.C."/>
            <person name="Hasenbein S."/>
            <person name="Benoit J.B."/>
            <person name="Sepulveda M.S."/>
            <person name="Poelchau M.F."/>
            <person name="Hughes D.S.T."/>
            <person name="Murali S.C."/>
            <person name="Chen S."/>
            <person name="Glastad K.M."/>
            <person name="Goodisman M.A.D."/>
            <person name="Werren J.H."/>
            <person name="Vineis J.H."/>
            <person name="Bowen J.L."/>
            <person name="Friedrich M."/>
            <person name="Jones J."/>
            <person name="Robertson H.M."/>
            <person name="Feyereisen R."/>
            <person name="Mechler-Hickson A."/>
            <person name="Mathers N."/>
            <person name="Lee C.E."/>
            <person name="Colbourne J.K."/>
            <person name="Biales A."/>
            <person name="Johnston J.S."/>
            <person name="Wellborn G.A."/>
            <person name="Rosendale A.J."/>
            <person name="Cridge A.G."/>
            <person name="Munoz-Torres M.C."/>
            <person name="Bain P.A."/>
            <person name="Manny A.R."/>
            <person name="Major K.M."/>
            <person name="Lambert F.N."/>
            <person name="Vulpe C.D."/>
            <person name="Tuck P."/>
            <person name="Blalock B.J."/>
            <person name="Lin Y.Y."/>
            <person name="Smith M.E."/>
            <person name="Ochoa-Acuna H."/>
            <person name="Chen M.M."/>
            <person name="Childers C.P."/>
            <person name="Qu J."/>
            <person name="Dugan S."/>
            <person name="Lee S.L."/>
            <person name="Chao H."/>
            <person name="Dinh H."/>
            <person name="Han Y."/>
            <person name="Doddapaneni H."/>
            <person name="Worley K.C."/>
            <person name="Muzny D.M."/>
            <person name="Gibbs R.A."/>
            <person name="Richards S."/>
        </authorList>
    </citation>
    <scope>NUCLEOTIDE SEQUENCE</scope>
    <source>
        <strain evidence="6">HAZT.00-mixed</strain>
        <tissue evidence="6">Whole organism</tissue>
    </source>
</reference>
<dbReference type="EMBL" id="JQDR03000764">
    <property type="protein sequence ID" value="KAA0203775.1"/>
    <property type="molecule type" value="Genomic_DNA"/>
</dbReference>
<dbReference type="PROSITE" id="PS50023">
    <property type="entry name" value="LIM_DOMAIN_2"/>
    <property type="match status" value="1"/>
</dbReference>
<dbReference type="PROSITE" id="PS00478">
    <property type="entry name" value="LIM_DOMAIN_1"/>
    <property type="match status" value="1"/>
</dbReference>
<gene>
    <name evidence="6" type="ORF">HAZT_HAZT007086</name>
</gene>
<keyword evidence="1 4" id="KW-0479">Metal-binding</keyword>
<feature type="domain" description="LIM zinc-binding" evidence="5">
    <location>
        <begin position="9"/>
        <end position="69"/>
    </location>
</feature>
<dbReference type="GO" id="GO:0046872">
    <property type="term" value="F:metal ion binding"/>
    <property type="evidence" value="ECO:0007669"/>
    <property type="project" value="UniProtKB-KW"/>
</dbReference>
<dbReference type="PANTHER" id="PTHR24206">
    <property type="entry name" value="OS06G0237300 PROTEIN"/>
    <property type="match status" value="1"/>
</dbReference>
<dbReference type="Gene3D" id="2.10.110.10">
    <property type="entry name" value="Cysteine Rich Protein"/>
    <property type="match status" value="1"/>
</dbReference>
<dbReference type="InterPro" id="IPR001781">
    <property type="entry name" value="Znf_LIM"/>
</dbReference>
<evidence type="ECO:0000313" key="6">
    <source>
        <dbReference type="EMBL" id="KAA0203775.1"/>
    </source>
</evidence>
<proteinExistence type="predicted"/>
<comment type="caution">
    <text evidence="6">The sequence shown here is derived from an EMBL/GenBank/DDBJ whole genome shotgun (WGS) entry which is preliminary data.</text>
</comment>
<keyword evidence="2 4" id="KW-0862">Zinc</keyword>
<organism evidence="6">
    <name type="scientific">Hyalella azteca</name>
    <name type="common">Amphipod</name>
    <dbReference type="NCBI Taxonomy" id="294128"/>
    <lineage>
        <taxon>Eukaryota</taxon>
        <taxon>Metazoa</taxon>
        <taxon>Ecdysozoa</taxon>
        <taxon>Arthropoda</taxon>
        <taxon>Crustacea</taxon>
        <taxon>Multicrustacea</taxon>
        <taxon>Malacostraca</taxon>
        <taxon>Eumalacostraca</taxon>
        <taxon>Peracarida</taxon>
        <taxon>Amphipoda</taxon>
        <taxon>Senticaudata</taxon>
        <taxon>Talitrida</taxon>
        <taxon>Talitroidea</taxon>
        <taxon>Hyalellidae</taxon>
        <taxon>Hyalella</taxon>
    </lineage>
</organism>
<keyword evidence="3 4" id="KW-0440">LIM domain</keyword>
<evidence type="ECO:0000256" key="1">
    <source>
        <dbReference type="ARBA" id="ARBA00022723"/>
    </source>
</evidence>
<evidence type="ECO:0000256" key="2">
    <source>
        <dbReference type="ARBA" id="ARBA00022833"/>
    </source>
</evidence>
<dbReference type="SUPFAM" id="SSF57716">
    <property type="entry name" value="Glucocorticoid receptor-like (DNA-binding domain)"/>
    <property type="match status" value="2"/>
</dbReference>
<name>A0A6A0HG64_HYAAZ</name>
<evidence type="ECO:0000259" key="5">
    <source>
        <dbReference type="PROSITE" id="PS50023"/>
    </source>
</evidence>
<accession>A0A6A0HG64</accession>